<gene>
    <name evidence="2" type="ORF">jhhlp_000691</name>
</gene>
<evidence type="ECO:0000313" key="2">
    <source>
        <dbReference type="EMBL" id="PKS12485.1"/>
    </source>
</evidence>
<evidence type="ECO:0000313" key="3">
    <source>
        <dbReference type="Proteomes" id="UP000233524"/>
    </source>
</evidence>
<feature type="region of interest" description="Disordered" evidence="1">
    <location>
        <begin position="34"/>
        <end position="140"/>
    </location>
</feature>
<protein>
    <submittedName>
        <fullName evidence="2">Uncharacterized protein</fullName>
    </submittedName>
</protein>
<comment type="caution">
    <text evidence="2">The sequence shown here is derived from an EMBL/GenBank/DDBJ whole genome shotgun (WGS) entry which is preliminary data.</text>
</comment>
<dbReference type="VEuPathDB" id="FungiDB:jhhlp_000691"/>
<evidence type="ECO:0000256" key="1">
    <source>
        <dbReference type="SAM" id="MobiDB-lite"/>
    </source>
</evidence>
<reference evidence="2 3" key="1">
    <citation type="journal article" date="2017" name="G3 (Bethesda)">
        <title>First Draft Genome Sequence of the Pathogenic Fungus Lomentospora prolificans (Formerly Scedosporium prolificans).</title>
        <authorList>
            <person name="Luo R."/>
            <person name="Zimin A."/>
            <person name="Workman R."/>
            <person name="Fan Y."/>
            <person name="Pertea G."/>
            <person name="Grossman N."/>
            <person name="Wear M.P."/>
            <person name="Jia B."/>
            <person name="Miller H."/>
            <person name="Casadevall A."/>
            <person name="Timp W."/>
            <person name="Zhang S.X."/>
            <person name="Salzberg S.L."/>
        </authorList>
    </citation>
    <scope>NUCLEOTIDE SEQUENCE [LARGE SCALE GENOMIC DNA]</scope>
    <source>
        <strain evidence="2 3">JHH-5317</strain>
    </source>
</reference>
<feature type="compositionally biased region" description="Polar residues" evidence="1">
    <location>
        <begin position="34"/>
        <end position="66"/>
    </location>
</feature>
<dbReference type="AlphaFoldDB" id="A0A2N3NJ63"/>
<feature type="compositionally biased region" description="Basic and acidic residues" evidence="1">
    <location>
        <begin position="118"/>
        <end position="140"/>
    </location>
</feature>
<dbReference type="InParanoid" id="A0A2N3NJ63"/>
<dbReference type="Proteomes" id="UP000233524">
    <property type="component" value="Unassembled WGS sequence"/>
</dbReference>
<name>A0A2N3NJ63_9PEZI</name>
<feature type="compositionally biased region" description="Polar residues" evidence="1">
    <location>
        <begin position="100"/>
        <end position="117"/>
    </location>
</feature>
<keyword evidence="3" id="KW-1185">Reference proteome</keyword>
<proteinExistence type="predicted"/>
<dbReference type="OrthoDB" id="4132874at2759"/>
<organism evidence="2 3">
    <name type="scientific">Lomentospora prolificans</name>
    <dbReference type="NCBI Taxonomy" id="41688"/>
    <lineage>
        <taxon>Eukaryota</taxon>
        <taxon>Fungi</taxon>
        <taxon>Dikarya</taxon>
        <taxon>Ascomycota</taxon>
        <taxon>Pezizomycotina</taxon>
        <taxon>Sordariomycetes</taxon>
        <taxon>Hypocreomycetidae</taxon>
        <taxon>Microascales</taxon>
        <taxon>Microascaceae</taxon>
        <taxon>Lomentospora</taxon>
    </lineage>
</organism>
<sequence>MNFNYYTGDISFSFRKETYYYLPSSVYDQSKISTPLTSNMSAPSSDRGIQQTALDSNQHGQAQNIIDETKSNYGGKVDANVGETIDAGKQGGLSKRVEKLTNQPTDDLPTIGTQNKIAQRDEFQVGSGEDAHDTAARNQP</sequence>
<dbReference type="EMBL" id="NLAX01000003">
    <property type="protein sequence ID" value="PKS12485.1"/>
    <property type="molecule type" value="Genomic_DNA"/>
</dbReference>
<accession>A0A2N3NJ63</accession>